<dbReference type="RefSeq" id="XP_002851206.1">
    <property type="nucleotide sequence ID" value="XM_002851160.1"/>
</dbReference>
<sequence>MPPLHTSIYTYGVHIQTHHPLRLRAKEELRFRLQKLIEDETMHITYPDIFSRVERAIFSILSFLFLQALRAGKQKQTNASPQADSFVFERVSGRTDSVIKQESEAPPGLEWGPRTGRPLVATLALLMMAYEGTDTGFAPLVREVIFNGDIYIGPF</sequence>
<proteinExistence type="predicted"/>
<dbReference type="EMBL" id="DS995701">
    <property type="protein sequence ID" value="EEQ28422.1"/>
    <property type="molecule type" value="Genomic_DNA"/>
</dbReference>
<organism evidence="1 2">
    <name type="scientific">Arthroderma otae (strain ATCC MYA-4605 / CBS 113480)</name>
    <name type="common">Microsporum canis</name>
    <dbReference type="NCBI Taxonomy" id="554155"/>
    <lineage>
        <taxon>Eukaryota</taxon>
        <taxon>Fungi</taxon>
        <taxon>Dikarya</taxon>
        <taxon>Ascomycota</taxon>
        <taxon>Pezizomycotina</taxon>
        <taxon>Eurotiomycetes</taxon>
        <taxon>Eurotiomycetidae</taxon>
        <taxon>Onygenales</taxon>
        <taxon>Arthrodermataceae</taxon>
        <taxon>Microsporum</taxon>
    </lineage>
</organism>
<dbReference type="Proteomes" id="UP000002035">
    <property type="component" value="Unassembled WGS sequence"/>
</dbReference>
<dbReference type="HOGENOM" id="CLU_1695059_0_0_1"/>
<dbReference type="GeneID" id="9228827"/>
<evidence type="ECO:0000313" key="1">
    <source>
        <dbReference type="EMBL" id="EEQ28422.1"/>
    </source>
</evidence>
<accession>C5FF38</accession>
<evidence type="ECO:0000313" key="2">
    <source>
        <dbReference type="Proteomes" id="UP000002035"/>
    </source>
</evidence>
<name>C5FF38_ARTOC</name>
<dbReference type="VEuPathDB" id="FungiDB:MCYG_01310"/>
<reference evidence="2" key="1">
    <citation type="journal article" date="2012" name="MBio">
        <title>Comparative genome analysis of Trichophyton rubrum and related dermatophytes reveals candidate genes involved in infection.</title>
        <authorList>
            <person name="Martinez D.A."/>
            <person name="Oliver B.G."/>
            <person name="Graeser Y."/>
            <person name="Goldberg J.M."/>
            <person name="Li W."/>
            <person name="Martinez-Rossi N.M."/>
            <person name="Monod M."/>
            <person name="Shelest E."/>
            <person name="Barton R.C."/>
            <person name="Birch E."/>
            <person name="Brakhage A.A."/>
            <person name="Chen Z."/>
            <person name="Gurr S.J."/>
            <person name="Heiman D."/>
            <person name="Heitman J."/>
            <person name="Kosti I."/>
            <person name="Rossi A."/>
            <person name="Saif S."/>
            <person name="Samalova M."/>
            <person name="Saunders C.W."/>
            <person name="Shea T."/>
            <person name="Summerbell R.C."/>
            <person name="Xu J."/>
            <person name="Young S."/>
            <person name="Zeng Q."/>
            <person name="Birren B.W."/>
            <person name="Cuomo C.A."/>
            <person name="White T.C."/>
        </authorList>
    </citation>
    <scope>NUCLEOTIDE SEQUENCE [LARGE SCALE GENOMIC DNA]</scope>
    <source>
        <strain evidence="2">ATCC MYA-4605 / CBS 113480</strain>
    </source>
</reference>
<dbReference type="AlphaFoldDB" id="C5FF38"/>
<gene>
    <name evidence="1" type="ORF">MCYG_01310</name>
</gene>
<protein>
    <submittedName>
        <fullName evidence="1">Uncharacterized protein</fullName>
    </submittedName>
</protein>
<keyword evidence="2" id="KW-1185">Reference proteome</keyword>